<dbReference type="InterPro" id="IPR046884">
    <property type="entry name" value="MnmA-like_central"/>
</dbReference>
<evidence type="ECO:0000256" key="6">
    <source>
        <dbReference type="ARBA" id="ARBA00022840"/>
    </source>
</evidence>
<evidence type="ECO:0000256" key="1">
    <source>
        <dbReference type="ARBA" id="ARBA00022490"/>
    </source>
</evidence>
<dbReference type="Pfam" id="PF03054">
    <property type="entry name" value="tRNA_Me_trans"/>
    <property type="match status" value="1"/>
</dbReference>
<keyword evidence="2" id="KW-0820">tRNA-binding</keyword>
<sequence length="206" mass="23071">MLNQNQLSKSLFPLGEINKDEVRRIATENGFVTADKKDSTGICFIGERNFSEFLQTYLPKQQGDIVDQDGQFIKHHEGLAFYTMGQRKGLEIGGGFSNSGEPWFVADKRIDSNELVVVQGDHALLYHHNLNASDPHWIGNPPILPLACTAKIRYRQQSQLCLVHPTDNGQLKVTFDQPQRAITPGQSIVFYDDDICLGGAIIETRN</sequence>
<evidence type="ECO:0000256" key="5">
    <source>
        <dbReference type="ARBA" id="ARBA00022741"/>
    </source>
</evidence>
<keyword evidence="6" id="KW-0067">ATP-binding</keyword>
<evidence type="ECO:0000259" key="9">
    <source>
        <dbReference type="Pfam" id="PF20258"/>
    </source>
</evidence>
<keyword evidence="1" id="KW-0963">Cytoplasm</keyword>
<proteinExistence type="predicted"/>
<dbReference type="PANTHER" id="PTHR11933">
    <property type="entry name" value="TRNA 5-METHYLAMINOMETHYL-2-THIOURIDYLATE -METHYLTRANSFERASE"/>
    <property type="match status" value="1"/>
</dbReference>
<dbReference type="InterPro" id="IPR004506">
    <property type="entry name" value="MnmA-like"/>
</dbReference>
<name>A0A1W1DKR4_9ZZZZ</name>
<dbReference type="FunFam" id="2.40.30.10:FF:000023">
    <property type="entry name" value="tRNA-specific 2-thiouridylase MnmA"/>
    <property type="match status" value="1"/>
</dbReference>
<reference evidence="11" key="1">
    <citation type="submission" date="2016-10" db="EMBL/GenBank/DDBJ databases">
        <authorList>
            <person name="de Groot N.N."/>
        </authorList>
    </citation>
    <scope>NUCLEOTIDE SEQUENCE</scope>
</reference>
<keyword evidence="4" id="KW-0819">tRNA processing</keyword>
<dbReference type="Pfam" id="PF20259">
    <property type="entry name" value="tRNA_Me_trans_M"/>
    <property type="match status" value="1"/>
</dbReference>
<keyword evidence="8" id="KW-1015">Disulfide bond</keyword>
<evidence type="ECO:0000313" key="11">
    <source>
        <dbReference type="EMBL" id="SFV81917.1"/>
    </source>
</evidence>
<dbReference type="GO" id="GO:0000049">
    <property type="term" value="F:tRNA binding"/>
    <property type="evidence" value="ECO:0007669"/>
    <property type="project" value="UniProtKB-KW"/>
</dbReference>
<dbReference type="AlphaFoldDB" id="A0A1W1DKR4"/>
<dbReference type="InterPro" id="IPR023382">
    <property type="entry name" value="MnmA-like_central_sf"/>
</dbReference>
<protein>
    <submittedName>
        <fullName evidence="11">tRNA-specific 2-thiouridylase MnmA</fullName>
    </submittedName>
</protein>
<dbReference type="InterPro" id="IPR046885">
    <property type="entry name" value="MnmA-like_C"/>
</dbReference>
<dbReference type="Gene3D" id="3.40.50.620">
    <property type="entry name" value="HUPs"/>
    <property type="match status" value="1"/>
</dbReference>
<evidence type="ECO:0000256" key="2">
    <source>
        <dbReference type="ARBA" id="ARBA00022555"/>
    </source>
</evidence>
<keyword evidence="3" id="KW-0808">Transferase</keyword>
<dbReference type="GO" id="GO:0016783">
    <property type="term" value="F:sulfurtransferase activity"/>
    <property type="evidence" value="ECO:0007669"/>
    <property type="project" value="InterPro"/>
</dbReference>
<evidence type="ECO:0000256" key="8">
    <source>
        <dbReference type="ARBA" id="ARBA00023157"/>
    </source>
</evidence>
<keyword evidence="7" id="KW-0694">RNA-binding</keyword>
<evidence type="ECO:0000256" key="4">
    <source>
        <dbReference type="ARBA" id="ARBA00022694"/>
    </source>
</evidence>
<organism evidence="11">
    <name type="scientific">hydrothermal vent metagenome</name>
    <dbReference type="NCBI Taxonomy" id="652676"/>
    <lineage>
        <taxon>unclassified sequences</taxon>
        <taxon>metagenomes</taxon>
        <taxon>ecological metagenomes</taxon>
    </lineage>
</organism>
<dbReference type="SUPFAM" id="SSF52402">
    <property type="entry name" value="Adenine nucleotide alpha hydrolases-like"/>
    <property type="match status" value="1"/>
</dbReference>
<evidence type="ECO:0000256" key="3">
    <source>
        <dbReference type="ARBA" id="ARBA00022679"/>
    </source>
</evidence>
<keyword evidence="5" id="KW-0547">Nucleotide-binding</keyword>
<gene>
    <name evidence="11" type="ORF">MNB_SUP05-12-616</name>
</gene>
<feature type="domain" description="tRNA-specific 2-thiouridylase MnmA-like central" evidence="10">
    <location>
        <begin position="52"/>
        <end position="119"/>
    </location>
</feature>
<dbReference type="EMBL" id="FPHT01000206">
    <property type="protein sequence ID" value="SFV81917.1"/>
    <property type="molecule type" value="Genomic_DNA"/>
</dbReference>
<dbReference type="CDD" id="cd01998">
    <property type="entry name" value="MnmA_TRMU-like"/>
    <property type="match status" value="1"/>
</dbReference>
<dbReference type="GO" id="GO:0002143">
    <property type="term" value="P:tRNA wobble position uridine thiolation"/>
    <property type="evidence" value="ECO:0007669"/>
    <property type="project" value="TreeGrafter"/>
</dbReference>
<dbReference type="InterPro" id="IPR014729">
    <property type="entry name" value="Rossmann-like_a/b/a_fold"/>
</dbReference>
<dbReference type="FunFam" id="2.30.30.280:FF:000001">
    <property type="entry name" value="tRNA-specific 2-thiouridylase MnmA"/>
    <property type="match status" value="1"/>
</dbReference>
<accession>A0A1W1DKR4</accession>
<dbReference type="GO" id="GO:0005524">
    <property type="term" value="F:ATP binding"/>
    <property type="evidence" value="ECO:0007669"/>
    <property type="project" value="UniProtKB-KW"/>
</dbReference>
<feature type="domain" description="tRNA-specific 2-thiouridylase MnmA-like C-terminal" evidence="9">
    <location>
        <begin position="128"/>
        <end position="202"/>
    </location>
</feature>
<evidence type="ECO:0000256" key="7">
    <source>
        <dbReference type="ARBA" id="ARBA00022884"/>
    </source>
</evidence>
<dbReference type="Pfam" id="PF20258">
    <property type="entry name" value="tRNA_Me_trans_C"/>
    <property type="match status" value="1"/>
</dbReference>
<dbReference type="Gene3D" id="2.40.30.10">
    <property type="entry name" value="Translation factors"/>
    <property type="match status" value="1"/>
</dbReference>
<evidence type="ECO:0000259" key="10">
    <source>
        <dbReference type="Pfam" id="PF20259"/>
    </source>
</evidence>
<dbReference type="Gene3D" id="2.30.30.280">
    <property type="entry name" value="Adenine nucleotide alpha hydrolases-like domains"/>
    <property type="match status" value="1"/>
</dbReference>
<dbReference type="PANTHER" id="PTHR11933:SF5">
    <property type="entry name" value="MITOCHONDRIAL TRNA-SPECIFIC 2-THIOURIDYLASE 1"/>
    <property type="match status" value="1"/>
</dbReference>